<feature type="compositionally biased region" description="Basic and acidic residues" evidence="1">
    <location>
        <begin position="44"/>
        <end position="53"/>
    </location>
</feature>
<feature type="region of interest" description="Disordered" evidence="1">
    <location>
        <begin position="1"/>
        <end position="29"/>
    </location>
</feature>
<gene>
    <name evidence="2" type="ORF">UA74_16055</name>
</gene>
<evidence type="ECO:0000256" key="1">
    <source>
        <dbReference type="SAM" id="MobiDB-lite"/>
    </source>
</evidence>
<organism evidence="2 3">
    <name type="scientific">Actinoalloteichus fjordicus</name>
    <dbReference type="NCBI Taxonomy" id="1612552"/>
    <lineage>
        <taxon>Bacteria</taxon>
        <taxon>Bacillati</taxon>
        <taxon>Actinomycetota</taxon>
        <taxon>Actinomycetes</taxon>
        <taxon>Pseudonocardiales</taxon>
        <taxon>Pseudonocardiaceae</taxon>
        <taxon>Actinoalloteichus</taxon>
    </lineage>
</organism>
<sequence length="121" mass="13188">MSTAQTAQARRDTESTGTTSATDNENHSVPLFGTMMAAAIDPDYEGHRIRSDRSASQPSPGARRQEPCFLCVDKGPFEVQGQTVVQCRLMRVHQVTLAARVVWVSRVRARCSVGIGSALVR</sequence>
<proteinExistence type="predicted"/>
<dbReference type="AlphaFoldDB" id="A0AAC9PS84"/>
<reference evidence="3" key="1">
    <citation type="submission" date="2016-06" db="EMBL/GenBank/DDBJ databases">
        <title>Complete genome sequence of Actinoalloteichus fjordicus DSM 46855 (=ADI127-17), type strain of the new species Actinoalloteichus fjordicus.</title>
        <authorList>
            <person name="Ruckert C."/>
            <person name="Nouioui I."/>
            <person name="Willmese J."/>
            <person name="van Wezel G."/>
            <person name="Klenk H.-P."/>
            <person name="Kalinowski J."/>
            <person name="Zotchev S.B."/>
        </authorList>
    </citation>
    <scope>NUCLEOTIDE SEQUENCE [LARGE SCALE GENOMIC DNA]</scope>
    <source>
        <strain evidence="3">ADI127-7</strain>
    </source>
</reference>
<dbReference type="KEGG" id="acad:UA74_16055"/>
<protein>
    <submittedName>
        <fullName evidence="2">Uncharacterized protein</fullName>
    </submittedName>
</protein>
<dbReference type="EMBL" id="CP016076">
    <property type="protein sequence ID" value="APU15259.1"/>
    <property type="molecule type" value="Genomic_DNA"/>
</dbReference>
<dbReference type="Proteomes" id="UP000185511">
    <property type="component" value="Chromosome"/>
</dbReference>
<keyword evidence="3" id="KW-1185">Reference proteome</keyword>
<name>A0AAC9PS84_9PSEU</name>
<feature type="region of interest" description="Disordered" evidence="1">
    <location>
        <begin position="43"/>
        <end position="65"/>
    </location>
</feature>
<evidence type="ECO:0000313" key="3">
    <source>
        <dbReference type="Proteomes" id="UP000185511"/>
    </source>
</evidence>
<evidence type="ECO:0000313" key="2">
    <source>
        <dbReference type="EMBL" id="APU15259.1"/>
    </source>
</evidence>
<accession>A0AAC9PS84</accession>